<dbReference type="AlphaFoldDB" id="A0A1Z4JP89"/>
<reference evidence="1 2" key="1">
    <citation type="submission" date="2017-06" db="EMBL/GenBank/DDBJ databases">
        <title>Genome sequencing of cyanobaciteial culture collection at National Institute for Environmental Studies (NIES).</title>
        <authorList>
            <person name="Hirose Y."/>
            <person name="Shimura Y."/>
            <person name="Fujisawa T."/>
            <person name="Nakamura Y."/>
            <person name="Kawachi M."/>
        </authorList>
    </citation>
    <scope>NUCLEOTIDE SEQUENCE [LARGE SCALE GENOMIC DNA]</scope>
    <source>
        <strain evidence="1 2">NIES-2135</strain>
    </source>
</reference>
<accession>A0A1Z4JP89</accession>
<evidence type="ECO:0000313" key="1">
    <source>
        <dbReference type="EMBL" id="BAY58534.1"/>
    </source>
</evidence>
<proteinExistence type="predicted"/>
<dbReference type="Proteomes" id="UP000217895">
    <property type="component" value="Chromosome"/>
</dbReference>
<keyword evidence="2" id="KW-1185">Reference proteome</keyword>
<sequence length="119" mass="13331">MPQTTVLLDRPKHIAADAQSAPTNRLEIDHTLGKIAAIKHGSATTYTLEWGGHYLGETVQGADKLFYVGTGQGYTLPEAAHYLLIQFLDKIRLSNEWAYNQLIRQESPATDTEIEQFCR</sequence>
<gene>
    <name evidence="1" type="ORF">NIES2135_54070</name>
</gene>
<protein>
    <submittedName>
        <fullName evidence="1">Uncharacterized protein</fullName>
    </submittedName>
</protein>
<organism evidence="1 2">
    <name type="scientific">Leptolyngbya boryana NIES-2135</name>
    <dbReference type="NCBI Taxonomy" id="1973484"/>
    <lineage>
        <taxon>Bacteria</taxon>
        <taxon>Bacillati</taxon>
        <taxon>Cyanobacteriota</taxon>
        <taxon>Cyanophyceae</taxon>
        <taxon>Leptolyngbyales</taxon>
        <taxon>Leptolyngbyaceae</taxon>
        <taxon>Leptolyngbya group</taxon>
        <taxon>Leptolyngbya</taxon>
    </lineage>
</organism>
<name>A0A1Z4JP89_LEPBY</name>
<evidence type="ECO:0000313" key="2">
    <source>
        <dbReference type="Proteomes" id="UP000217895"/>
    </source>
</evidence>
<dbReference type="EMBL" id="AP018203">
    <property type="protein sequence ID" value="BAY58534.1"/>
    <property type="molecule type" value="Genomic_DNA"/>
</dbReference>